<dbReference type="Proteomes" id="UP000020681">
    <property type="component" value="Unassembled WGS sequence"/>
</dbReference>
<evidence type="ECO:0000256" key="1">
    <source>
        <dbReference type="SAM" id="MobiDB-lite"/>
    </source>
</evidence>
<comment type="caution">
    <text evidence="2">The sequence shown here is derived from an EMBL/GenBank/DDBJ whole genome shotgun (WGS) entry which is preliminary data.</text>
</comment>
<gene>
    <name evidence="2" type="primary">mlsB</name>
    <name evidence="2" type="ORF">I551_9026</name>
</gene>
<accession>A0ABN0R9Q9</accession>
<feature type="compositionally biased region" description="Polar residues" evidence="1">
    <location>
        <begin position="32"/>
        <end position="47"/>
    </location>
</feature>
<evidence type="ECO:0000313" key="3">
    <source>
        <dbReference type="Proteomes" id="UP000020681"/>
    </source>
</evidence>
<keyword evidence="3" id="KW-1185">Reference proteome</keyword>
<dbReference type="EMBL" id="JAOL01000049">
    <property type="protein sequence ID" value="EUA93700.1"/>
    <property type="molecule type" value="Genomic_DNA"/>
</dbReference>
<protein>
    <submittedName>
        <fullName evidence="2">Type I modular polyketide synthase domain protein</fullName>
    </submittedName>
</protein>
<evidence type="ECO:0000313" key="2">
    <source>
        <dbReference type="EMBL" id="EUA93700.1"/>
    </source>
</evidence>
<proteinExistence type="predicted"/>
<organism evidence="2 3">
    <name type="scientific">Mycobacterium ulcerans str. Harvey</name>
    <dbReference type="NCBI Taxonomy" id="1299332"/>
    <lineage>
        <taxon>Bacteria</taxon>
        <taxon>Bacillati</taxon>
        <taxon>Actinomycetota</taxon>
        <taxon>Actinomycetes</taxon>
        <taxon>Mycobacteriales</taxon>
        <taxon>Mycobacteriaceae</taxon>
        <taxon>Mycobacterium</taxon>
        <taxon>Mycobacterium ulcerans group</taxon>
    </lineage>
</organism>
<name>A0ABN0R9Q9_MYCUL</name>
<reference evidence="2 3" key="1">
    <citation type="submission" date="2014-01" db="EMBL/GenBank/DDBJ databases">
        <authorList>
            <person name="Dobos K."/>
            <person name="Lenaerts A."/>
            <person name="Ordway D."/>
            <person name="DeGroote M.A."/>
            <person name="Parker T."/>
            <person name="Sizemore C."/>
            <person name="Tallon L.J."/>
            <person name="Sadzewicz L.K."/>
            <person name="Sengamalay N."/>
            <person name="Fraser C.M."/>
            <person name="Hine E."/>
            <person name="Shefchek K.A."/>
            <person name="Das S.P."/>
            <person name="Tettelin H."/>
        </authorList>
    </citation>
    <scope>NUCLEOTIDE SEQUENCE [LARGE SCALE GENOMIC DNA]</scope>
    <source>
        <strain evidence="2 3">Harvey</strain>
    </source>
</reference>
<sequence>MAGTSTGVFVGSLGQSYGATNSDDAEGYAMTGGSTSVMSAVSPTPWA</sequence>
<feature type="region of interest" description="Disordered" evidence="1">
    <location>
        <begin position="24"/>
        <end position="47"/>
    </location>
</feature>